<dbReference type="CDD" id="cd00086">
    <property type="entry name" value="homeodomain"/>
    <property type="match status" value="1"/>
</dbReference>
<dbReference type="Pfam" id="PF00046">
    <property type="entry name" value="Homeodomain"/>
    <property type="match status" value="1"/>
</dbReference>
<comment type="caution">
    <text evidence="5">The sequence shown here is derived from an EMBL/GenBank/DDBJ whole genome shotgun (WGS) entry which is preliminary data.</text>
</comment>
<dbReference type="SMART" id="SM00389">
    <property type="entry name" value="HOX"/>
    <property type="match status" value="1"/>
</dbReference>
<evidence type="ECO:0000256" key="3">
    <source>
        <dbReference type="SAM" id="MobiDB-lite"/>
    </source>
</evidence>
<dbReference type="GO" id="GO:0048812">
    <property type="term" value="P:neuron projection morphogenesis"/>
    <property type="evidence" value="ECO:0007669"/>
    <property type="project" value="TreeGrafter"/>
</dbReference>
<dbReference type="OrthoDB" id="6159439at2759"/>
<gene>
    <name evidence="5" type="ORF">SKAU_G00000480</name>
</gene>
<dbReference type="SUPFAM" id="SSF46689">
    <property type="entry name" value="Homeodomain-like"/>
    <property type="match status" value="1"/>
</dbReference>
<dbReference type="AlphaFoldDB" id="A0A9Q1G909"/>
<dbReference type="PANTHER" id="PTHR24335:SF5">
    <property type="entry name" value="HOMEOBOX PROTEIN VED"/>
    <property type="match status" value="1"/>
</dbReference>
<feature type="region of interest" description="Disordered" evidence="3">
    <location>
        <begin position="106"/>
        <end position="231"/>
    </location>
</feature>
<evidence type="ECO:0000259" key="4">
    <source>
        <dbReference type="PROSITE" id="PS50071"/>
    </source>
</evidence>
<dbReference type="Proteomes" id="UP001152622">
    <property type="component" value="Chromosome 1"/>
</dbReference>
<feature type="compositionally biased region" description="Low complexity" evidence="3">
    <location>
        <begin position="169"/>
        <end position="194"/>
    </location>
</feature>
<dbReference type="GO" id="GO:0005634">
    <property type="term" value="C:nucleus"/>
    <property type="evidence" value="ECO:0007669"/>
    <property type="project" value="UniProtKB-SubCell"/>
</dbReference>
<dbReference type="GO" id="GO:0021520">
    <property type="term" value="P:spinal cord motor neuron cell fate specification"/>
    <property type="evidence" value="ECO:0007669"/>
    <property type="project" value="InterPro"/>
</dbReference>
<keyword evidence="1 2" id="KW-0371">Homeobox</keyword>
<keyword evidence="1 2" id="KW-0539">Nucleus</keyword>
<evidence type="ECO:0000256" key="2">
    <source>
        <dbReference type="RuleBase" id="RU000682"/>
    </source>
</evidence>
<evidence type="ECO:0000313" key="6">
    <source>
        <dbReference type="Proteomes" id="UP001152622"/>
    </source>
</evidence>
<feature type="DNA-binding region" description="Homeobox" evidence="1">
    <location>
        <begin position="226"/>
        <end position="285"/>
    </location>
</feature>
<feature type="domain" description="Homeobox" evidence="4">
    <location>
        <begin position="224"/>
        <end position="284"/>
    </location>
</feature>
<dbReference type="PROSITE" id="PS50071">
    <property type="entry name" value="HOMEOBOX_2"/>
    <property type="match status" value="1"/>
</dbReference>
<feature type="region of interest" description="Disordered" evidence="3">
    <location>
        <begin position="1"/>
        <end position="31"/>
    </location>
</feature>
<reference evidence="5" key="1">
    <citation type="journal article" date="2023" name="Science">
        <title>Genome structures resolve the early diversification of teleost fishes.</title>
        <authorList>
            <person name="Parey E."/>
            <person name="Louis A."/>
            <person name="Montfort J."/>
            <person name="Bouchez O."/>
            <person name="Roques C."/>
            <person name="Iampietro C."/>
            <person name="Lluch J."/>
            <person name="Castinel A."/>
            <person name="Donnadieu C."/>
            <person name="Desvignes T."/>
            <person name="Floi Bucao C."/>
            <person name="Jouanno E."/>
            <person name="Wen M."/>
            <person name="Mejri S."/>
            <person name="Dirks R."/>
            <person name="Jansen H."/>
            <person name="Henkel C."/>
            <person name="Chen W.J."/>
            <person name="Zahm M."/>
            <person name="Cabau C."/>
            <person name="Klopp C."/>
            <person name="Thompson A.W."/>
            <person name="Robinson-Rechavi M."/>
            <person name="Braasch I."/>
            <person name="Lecointre G."/>
            <person name="Bobe J."/>
            <person name="Postlethwait J.H."/>
            <person name="Berthelot C."/>
            <person name="Roest Crollius H."/>
            <person name="Guiguen Y."/>
        </authorList>
    </citation>
    <scope>NUCLEOTIDE SEQUENCE</scope>
    <source>
        <strain evidence="5">WJC10195</strain>
    </source>
</reference>
<evidence type="ECO:0000313" key="5">
    <source>
        <dbReference type="EMBL" id="KAJ8379270.1"/>
    </source>
</evidence>
<evidence type="ECO:0000256" key="1">
    <source>
        <dbReference type="PROSITE-ProRule" id="PRU00108"/>
    </source>
</evidence>
<dbReference type="InterPro" id="IPR001356">
    <property type="entry name" value="HD"/>
</dbReference>
<dbReference type="InterPro" id="IPR042768">
    <property type="entry name" value="MNX1/Ceh-12"/>
</dbReference>
<name>A0A9Q1G909_SYNKA</name>
<dbReference type="InterPro" id="IPR009057">
    <property type="entry name" value="Homeodomain-like_sf"/>
</dbReference>
<accession>A0A9Q1G909</accession>
<dbReference type="PANTHER" id="PTHR24335">
    <property type="entry name" value="MOTOR NEURON AND PANCREAS HOMEOBOX PROTEIN"/>
    <property type="match status" value="1"/>
</dbReference>
<protein>
    <recommendedName>
        <fullName evidence="4">Homeobox domain-containing protein</fullName>
    </recommendedName>
</protein>
<feature type="compositionally biased region" description="Basic and acidic residues" evidence="3">
    <location>
        <begin position="144"/>
        <end position="154"/>
    </location>
</feature>
<proteinExistence type="predicted"/>
<dbReference type="GO" id="GO:1990837">
    <property type="term" value="F:sequence-specific double-stranded DNA binding"/>
    <property type="evidence" value="ECO:0007669"/>
    <property type="project" value="TreeGrafter"/>
</dbReference>
<dbReference type="Gene3D" id="1.10.10.60">
    <property type="entry name" value="Homeodomain-like"/>
    <property type="match status" value="1"/>
</dbReference>
<dbReference type="EMBL" id="JAINUF010000001">
    <property type="protein sequence ID" value="KAJ8379270.1"/>
    <property type="molecule type" value="Genomic_DNA"/>
</dbReference>
<keyword evidence="6" id="KW-1185">Reference proteome</keyword>
<comment type="subcellular location">
    <subcellularLocation>
        <location evidence="1 2">Nucleus</location>
    </subcellularLocation>
</comment>
<sequence>MGETVGMSGTSDRGPELSAAPRPLPPAIAKDRRLSAPRPLACLRPSHQRAPSFCSKSDNIEEKGWERCGRKAVAVFGFSVWIAFPAKVMKGHFTIEWLSQSSQVASGTDPRAAAPELGGPCTSGTPPESLPGLYCSRGQAGTEPPERTENQGQDHHRHGRTPATQHPEPSLGHLSNPSSSSCSTQATEPGFSSSTEEETSGYESEGERSLSPVAPQGDGQTSPAAGRRPRTAFTVEQINRLERAFKKNAYLGTHDKAELCKKLNLSDKQIRNWFQNRRMKLKRTLQDTLAQACQAKISSQLMHYPQLPAFGPVPLPGYYPAQDSPSPYASPFSLHYIPSPVGGASPTMNADSLYHQYNSLPSLFTTAGNGPLTQTHYYPAHY</sequence>
<keyword evidence="1 2" id="KW-0238">DNA-binding</keyword>
<organism evidence="5 6">
    <name type="scientific">Synaphobranchus kaupii</name>
    <name type="common">Kaup's arrowtooth eel</name>
    <dbReference type="NCBI Taxonomy" id="118154"/>
    <lineage>
        <taxon>Eukaryota</taxon>
        <taxon>Metazoa</taxon>
        <taxon>Chordata</taxon>
        <taxon>Craniata</taxon>
        <taxon>Vertebrata</taxon>
        <taxon>Euteleostomi</taxon>
        <taxon>Actinopterygii</taxon>
        <taxon>Neopterygii</taxon>
        <taxon>Teleostei</taxon>
        <taxon>Anguilliformes</taxon>
        <taxon>Synaphobranchidae</taxon>
        <taxon>Synaphobranchus</taxon>
    </lineage>
</organism>